<name>A0A1H0H8X4_9PSEU</name>
<proteinExistence type="predicted"/>
<dbReference type="RefSeq" id="WP_143022551.1">
    <property type="nucleotide sequence ID" value="NZ_FNIX01000001.1"/>
</dbReference>
<evidence type="ECO:0000313" key="3">
    <source>
        <dbReference type="Proteomes" id="UP000199691"/>
    </source>
</evidence>
<protein>
    <submittedName>
        <fullName evidence="2">Uncharacterized protein</fullName>
    </submittedName>
</protein>
<keyword evidence="1" id="KW-0732">Signal</keyword>
<evidence type="ECO:0000313" key="2">
    <source>
        <dbReference type="EMBL" id="SDO15361.1"/>
    </source>
</evidence>
<feature type="chain" id="PRO_5011730483" evidence="1">
    <location>
        <begin position="22"/>
        <end position="101"/>
    </location>
</feature>
<gene>
    <name evidence="2" type="ORF">SAMN05421507_1011562</name>
</gene>
<dbReference type="STRING" id="641025.SAMN05421507_1011562"/>
<dbReference type="OrthoDB" id="10010215at2"/>
<reference evidence="3" key="1">
    <citation type="submission" date="2016-10" db="EMBL/GenBank/DDBJ databases">
        <authorList>
            <person name="Varghese N."/>
            <person name="Submissions S."/>
        </authorList>
    </citation>
    <scope>NUCLEOTIDE SEQUENCE [LARGE SCALE GENOMIC DNA]</scope>
    <source>
        <strain evidence="3">CGMCC 4.6609</strain>
    </source>
</reference>
<feature type="signal peptide" evidence="1">
    <location>
        <begin position="1"/>
        <end position="21"/>
    </location>
</feature>
<dbReference type="Proteomes" id="UP000199691">
    <property type="component" value="Unassembled WGS sequence"/>
</dbReference>
<dbReference type="AlphaFoldDB" id="A0A1H0H8X4"/>
<organism evidence="2 3">
    <name type="scientific">Lentzea jiangxiensis</name>
    <dbReference type="NCBI Taxonomy" id="641025"/>
    <lineage>
        <taxon>Bacteria</taxon>
        <taxon>Bacillati</taxon>
        <taxon>Actinomycetota</taxon>
        <taxon>Actinomycetes</taxon>
        <taxon>Pseudonocardiales</taxon>
        <taxon>Pseudonocardiaceae</taxon>
        <taxon>Lentzea</taxon>
    </lineage>
</organism>
<sequence length="101" mass="10160">MRGVIAAAAVLCLLAAQPASAAWTTGGQGAAGAKAATVAAPGVPAYDVWWSDKDNGEGNFKGSFRVSSPPCTVTGGPPLRVKVQSVAGTWRSVQVSEQVCS</sequence>
<keyword evidence="3" id="KW-1185">Reference proteome</keyword>
<evidence type="ECO:0000256" key="1">
    <source>
        <dbReference type="SAM" id="SignalP"/>
    </source>
</evidence>
<accession>A0A1H0H8X4</accession>
<dbReference type="EMBL" id="FNIX01000001">
    <property type="protein sequence ID" value="SDO15361.1"/>
    <property type="molecule type" value="Genomic_DNA"/>
</dbReference>